<comment type="similarity">
    <text evidence="1">In the N-terminal section; belongs to the MoaB/Mog family.</text>
</comment>
<organism evidence="3 4">
    <name type="scientific">Trichogramma kaykai</name>
    <dbReference type="NCBI Taxonomy" id="54128"/>
    <lineage>
        <taxon>Eukaryota</taxon>
        <taxon>Metazoa</taxon>
        <taxon>Ecdysozoa</taxon>
        <taxon>Arthropoda</taxon>
        <taxon>Hexapoda</taxon>
        <taxon>Insecta</taxon>
        <taxon>Pterygota</taxon>
        <taxon>Neoptera</taxon>
        <taxon>Endopterygota</taxon>
        <taxon>Hymenoptera</taxon>
        <taxon>Apocrita</taxon>
        <taxon>Proctotrupomorpha</taxon>
        <taxon>Chalcidoidea</taxon>
        <taxon>Trichogrammatidae</taxon>
        <taxon>Trichogramma</taxon>
    </lineage>
</organism>
<dbReference type="Pfam" id="PF24102">
    <property type="entry name" value="FLAD1_M"/>
    <property type="match status" value="1"/>
</dbReference>
<feature type="domain" description="MoaB/Mog" evidence="2">
    <location>
        <begin position="37"/>
        <end position="204"/>
    </location>
</feature>
<dbReference type="InterPro" id="IPR056596">
    <property type="entry name" value="FLAD1_M"/>
</dbReference>
<evidence type="ECO:0000313" key="4">
    <source>
        <dbReference type="Proteomes" id="UP001627154"/>
    </source>
</evidence>
<accession>A0ABD2W4M3</accession>
<comment type="caution">
    <text evidence="3">The sequence shown here is derived from an EMBL/GenBank/DDBJ whole genome shotgun (WGS) entry which is preliminary data.</text>
</comment>
<dbReference type="SUPFAM" id="SSF53218">
    <property type="entry name" value="Molybdenum cofactor biosynthesis proteins"/>
    <property type="match status" value="1"/>
</dbReference>
<dbReference type="PANTHER" id="PTHR13939:SF0">
    <property type="entry name" value="NMN AMIDOHYDROLASE-LIKE PROTEIN YFAY"/>
    <property type="match status" value="1"/>
</dbReference>
<name>A0ABD2W4M3_9HYME</name>
<dbReference type="InterPro" id="IPR001453">
    <property type="entry name" value="MoaB/Mog_dom"/>
</dbReference>
<sequence length="281" mass="31571">MSFFNVTCRGKLLISNNYSVKWIQRWASSTNEQKTAGIIVIGNEILKAQVKDTNSHFICTHLYRCGVKVEKISVIGDNVDEIAQEIKHFSKKYTHVITSGGIGPTHDDVTYEGLAKAFNDTLHRHPAIAEAIRKYFRVEDPSSPAYKLSEIPKRAVLKFGINEATKLPHNFPCVILENVYVFPGSPIFLERGFGSLCKVLFDSNSRFACTELLINASEEVFADVLTSLSKEYPNVIFGSYPEEASNYIARVTIESTNEADMEKAKRKFCSLLPPHIIKEKS</sequence>
<gene>
    <name evidence="3" type="ORF">TKK_016836</name>
</gene>
<protein>
    <recommendedName>
        <fullName evidence="2">MoaB/Mog domain-containing protein</fullName>
    </recommendedName>
</protein>
<dbReference type="EMBL" id="JBJJXI010000136">
    <property type="protein sequence ID" value="KAL3387721.1"/>
    <property type="molecule type" value="Genomic_DNA"/>
</dbReference>
<evidence type="ECO:0000259" key="2">
    <source>
        <dbReference type="SMART" id="SM00852"/>
    </source>
</evidence>
<dbReference type="Gene3D" id="3.40.980.10">
    <property type="entry name" value="MoaB/Mog-like domain"/>
    <property type="match status" value="1"/>
</dbReference>
<proteinExistence type="inferred from homology"/>
<dbReference type="InterPro" id="IPR036425">
    <property type="entry name" value="MoaB/Mog-like_dom_sf"/>
</dbReference>
<dbReference type="PANTHER" id="PTHR13939">
    <property type="entry name" value="NICOTINAMIDE-NUCLEOTIDE AMIDOHYDROLASE PNCC"/>
    <property type="match status" value="1"/>
</dbReference>
<keyword evidence="4" id="KW-1185">Reference proteome</keyword>
<dbReference type="InterPro" id="IPR050101">
    <property type="entry name" value="CinA"/>
</dbReference>
<evidence type="ECO:0000256" key="1">
    <source>
        <dbReference type="ARBA" id="ARBA00007589"/>
    </source>
</evidence>
<dbReference type="Proteomes" id="UP001627154">
    <property type="component" value="Unassembled WGS sequence"/>
</dbReference>
<dbReference type="SMART" id="SM00852">
    <property type="entry name" value="MoCF_biosynth"/>
    <property type="match status" value="1"/>
</dbReference>
<dbReference type="CDD" id="cd00885">
    <property type="entry name" value="cinA"/>
    <property type="match status" value="1"/>
</dbReference>
<dbReference type="Pfam" id="PF00994">
    <property type="entry name" value="MoCF_biosynth"/>
    <property type="match status" value="1"/>
</dbReference>
<dbReference type="AlphaFoldDB" id="A0ABD2W4M3"/>
<evidence type="ECO:0000313" key="3">
    <source>
        <dbReference type="EMBL" id="KAL3387721.1"/>
    </source>
</evidence>
<reference evidence="3 4" key="1">
    <citation type="journal article" date="2024" name="bioRxiv">
        <title>A reference genome for Trichogramma kaykai: A tiny desert-dwelling parasitoid wasp with competing sex-ratio distorters.</title>
        <authorList>
            <person name="Culotta J."/>
            <person name="Lindsey A.R."/>
        </authorList>
    </citation>
    <scope>NUCLEOTIDE SEQUENCE [LARGE SCALE GENOMIC DNA]</scope>
    <source>
        <strain evidence="3 4">KSX58</strain>
    </source>
</reference>